<dbReference type="EMBL" id="CP087994">
    <property type="protein sequence ID" value="UYO62359.1"/>
    <property type="molecule type" value="Genomic_DNA"/>
</dbReference>
<reference evidence="3" key="1">
    <citation type="submission" date="2021-11" db="EMBL/GenBank/DDBJ databases">
        <title>Isoprene-degrading acetogen.</title>
        <authorList>
            <person name="Yang Y."/>
            <person name="Jin H."/>
            <person name="Yan J."/>
        </authorList>
    </citation>
    <scope>NUCLEOTIDE SEQUENCE</scope>
    <source>
        <strain evidence="3">Berkeley</strain>
    </source>
</reference>
<proteinExistence type="predicted"/>
<evidence type="ECO:0000256" key="1">
    <source>
        <dbReference type="ARBA" id="ARBA00023125"/>
    </source>
</evidence>
<keyword evidence="1" id="KW-0238">DNA-binding</keyword>
<dbReference type="Gene3D" id="1.10.1660.10">
    <property type="match status" value="1"/>
</dbReference>
<dbReference type="Pfam" id="PF13411">
    <property type="entry name" value="MerR_1"/>
    <property type="match status" value="1"/>
</dbReference>
<keyword evidence="4" id="KW-1185">Reference proteome</keyword>
<dbReference type="CDD" id="cd01106">
    <property type="entry name" value="HTH_TipAL-Mta"/>
    <property type="match status" value="1"/>
</dbReference>
<protein>
    <submittedName>
        <fullName evidence="3">MerR family transcriptional regulator</fullName>
    </submittedName>
</protein>
<evidence type="ECO:0000313" key="3">
    <source>
        <dbReference type="EMBL" id="UYO62359.1"/>
    </source>
</evidence>
<dbReference type="InterPro" id="IPR009061">
    <property type="entry name" value="DNA-bd_dom_put_sf"/>
</dbReference>
<dbReference type="InterPro" id="IPR000551">
    <property type="entry name" value="MerR-type_HTH_dom"/>
</dbReference>
<accession>A0ABY6HG02</accession>
<dbReference type="Proteomes" id="UP001163550">
    <property type="component" value="Chromosome"/>
</dbReference>
<feature type="domain" description="HTH merR-type" evidence="2">
    <location>
        <begin position="1"/>
        <end position="72"/>
    </location>
</feature>
<dbReference type="InterPro" id="IPR047057">
    <property type="entry name" value="MerR_fam"/>
</dbReference>
<sequence>MSDITIGEFAKLTRCTSKTILYYHKIGLLQTPRRSTNGYRIYGAEEMARMSMIQHLKGFGLDLTKIKEILGDAGEPHNLGEFLSSWKQELIREKVRIEMQLLKVDELLKDTLIPIEQATFHSDTFQEITKILEPIQEAYKIRESPEAIQQHHKAFGIIEDFQWGDQFKENLHGIAQYFKEHPNDYQRAVAFGERLAALRTMAENDPEVERLAREGSEFIKAVPELKEMLYGQIGLGESKEQLMDDMAKQVLSPAQIRHKALIQKYLNYKGTEDYL</sequence>
<evidence type="ECO:0000259" key="2">
    <source>
        <dbReference type="PROSITE" id="PS50937"/>
    </source>
</evidence>
<dbReference type="RefSeq" id="WP_228878126.1">
    <property type="nucleotide sequence ID" value="NZ_CABIIK010000004.1"/>
</dbReference>
<dbReference type="PANTHER" id="PTHR30204:SF97">
    <property type="entry name" value="MERR FAMILY REGULATORY PROTEIN"/>
    <property type="match status" value="1"/>
</dbReference>
<name>A0ABY6HG02_9FIRM</name>
<dbReference type="SMART" id="SM00422">
    <property type="entry name" value="HTH_MERR"/>
    <property type="match status" value="1"/>
</dbReference>
<dbReference type="SUPFAM" id="SSF46955">
    <property type="entry name" value="Putative DNA-binding domain"/>
    <property type="match status" value="1"/>
</dbReference>
<gene>
    <name evidence="3" type="ORF">LNN31_16440</name>
</gene>
<dbReference type="PANTHER" id="PTHR30204">
    <property type="entry name" value="REDOX-CYCLING DRUG-SENSING TRANSCRIPTIONAL ACTIVATOR SOXR"/>
    <property type="match status" value="1"/>
</dbReference>
<evidence type="ECO:0000313" key="4">
    <source>
        <dbReference type="Proteomes" id="UP001163550"/>
    </source>
</evidence>
<dbReference type="PROSITE" id="PS50937">
    <property type="entry name" value="HTH_MERR_2"/>
    <property type="match status" value="1"/>
</dbReference>
<organism evidence="3 4">
    <name type="scientific">Acetobacterium wieringae</name>
    <dbReference type="NCBI Taxonomy" id="52694"/>
    <lineage>
        <taxon>Bacteria</taxon>
        <taxon>Bacillati</taxon>
        <taxon>Bacillota</taxon>
        <taxon>Clostridia</taxon>
        <taxon>Eubacteriales</taxon>
        <taxon>Eubacteriaceae</taxon>
        <taxon>Acetobacterium</taxon>
    </lineage>
</organism>